<evidence type="ECO:0000256" key="3">
    <source>
        <dbReference type="ARBA" id="ARBA00010663"/>
    </source>
</evidence>
<dbReference type="Gene3D" id="1.20.1070.10">
    <property type="entry name" value="Rhodopsin 7-helix transmembrane proteins"/>
    <property type="match status" value="1"/>
</dbReference>
<evidence type="ECO:0000256" key="6">
    <source>
        <dbReference type="ARBA" id="ARBA00022692"/>
    </source>
</evidence>
<evidence type="ECO:0000256" key="2">
    <source>
        <dbReference type="ARBA" id="ARBA00004651"/>
    </source>
</evidence>
<evidence type="ECO:0000313" key="16">
    <source>
        <dbReference type="Proteomes" id="UP000694540"/>
    </source>
</evidence>
<proteinExistence type="inferred from homology"/>
<evidence type="ECO:0000256" key="13">
    <source>
        <dbReference type="RuleBase" id="RU364061"/>
    </source>
</evidence>
<feature type="transmembrane region" description="Helical" evidence="13">
    <location>
        <begin position="180"/>
        <end position="207"/>
    </location>
</feature>
<keyword evidence="8 13" id="KW-0297">G-protein coupled receptor</keyword>
<evidence type="ECO:0000256" key="1">
    <source>
        <dbReference type="ARBA" id="ARBA00003878"/>
    </source>
</evidence>
<reference evidence="15" key="2">
    <citation type="submission" date="2025-09" db="UniProtKB">
        <authorList>
            <consortium name="Ensembl"/>
        </authorList>
    </citation>
    <scope>IDENTIFICATION</scope>
</reference>
<dbReference type="GO" id="GO:0005886">
    <property type="term" value="C:plasma membrane"/>
    <property type="evidence" value="ECO:0007669"/>
    <property type="project" value="UniProtKB-SubCell"/>
</dbReference>
<feature type="transmembrane region" description="Helical" evidence="13">
    <location>
        <begin position="12"/>
        <end position="33"/>
    </location>
</feature>
<accession>A0A8C3VYH3</accession>
<keyword evidence="12 13" id="KW-0807">Transducer</keyword>
<dbReference type="Ensembl" id="ENSCWAT00000006467.1">
    <property type="protein sequence ID" value="ENSCWAP00000005988.1"/>
    <property type="gene ID" value="ENSCWAG00000004611.1"/>
</dbReference>
<evidence type="ECO:0000256" key="7">
    <source>
        <dbReference type="ARBA" id="ARBA00022989"/>
    </source>
</evidence>
<keyword evidence="9 13" id="KW-0472">Membrane</keyword>
<dbReference type="PRINTS" id="PR01534">
    <property type="entry name" value="VOMERONASL1R"/>
</dbReference>
<dbReference type="GO" id="GO:0007606">
    <property type="term" value="P:sensory perception of chemical stimulus"/>
    <property type="evidence" value="ECO:0007669"/>
    <property type="project" value="UniProtKB-ARBA"/>
</dbReference>
<protein>
    <recommendedName>
        <fullName evidence="13">Vomeronasal type-1 receptor</fullName>
    </recommendedName>
</protein>
<keyword evidence="16" id="KW-1185">Reference proteome</keyword>
<keyword evidence="11" id="KW-0325">Glycoprotein</keyword>
<feature type="transmembrane region" description="Helical" evidence="13">
    <location>
        <begin position="266"/>
        <end position="286"/>
    </location>
</feature>
<evidence type="ECO:0000259" key="14">
    <source>
        <dbReference type="PROSITE" id="PS50262"/>
    </source>
</evidence>
<keyword evidence="6 13" id="KW-0812">Transmembrane</keyword>
<dbReference type="GO" id="GO:0019236">
    <property type="term" value="P:response to pheromone"/>
    <property type="evidence" value="ECO:0007669"/>
    <property type="project" value="UniProtKB-KW"/>
</dbReference>
<evidence type="ECO:0000256" key="12">
    <source>
        <dbReference type="ARBA" id="ARBA00023224"/>
    </source>
</evidence>
<evidence type="ECO:0000256" key="4">
    <source>
        <dbReference type="ARBA" id="ARBA00022475"/>
    </source>
</evidence>
<organism evidence="15 16">
    <name type="scientific">Catagonus wagneri</name>
    <name type="common">Chacoan peccary</name>
    <dbReference type="NCBI Taxonomy" id="51154"/>
    <lineage>
        <taxon>Eukaryota</taxon>
        <taxon>Metazoa</taxon>
        <taxon>Chordata</taxon>
        <taxon>Craniata</taxon>
        <taxon>Vertebrata</taxon>
        <taxon>Euteleostomi</taxon>
        <taxon>Mammalia</taxon>
        <taxon>Eutheria</taxon>
        <taxon>Laurasiatheria</taxon>
        <taxon>Artiodactyla</taxon>
        <taxon>Suina</taxon>
        <taxon>Tayassuidae</taxon>
        <taxon>Catagonus</taxon>
    </lineage>
</organism>
<dbReference type="PROSITE" id="PS50262">
    <property type="entry name" value="G_PROTEIN_RECEP_F1_2"/>
    <property type="match status" value="1"/>
</dbReference>
<dbReference type="SUPFAM" id="SSF81321">
    <property type="entry name" value="Family A G protein-coupled receptor-like"/>
    <property type="match status" value="1"/>
</dbReference>
<evidence type="ECO:0000256" key="5">
    <source>
        <dbReference type="ARBA" id="ARBA00022507"/>
    </source>
</evidence>
<sequence length="303" mass="33847">MASRDVATGMIFLSQTVLGTLGNFSLLYHYLFLNCTGCRLRSTHLILEHLAVANSLVLLSKGVPQTMAAFGLHDFLNDIGCKLVFYAHRVGRGVSIGSTCLLSVFQALTISLGNSRWAQLKAKAPKHTGSIICSCWILQMLVNVIFLMYVSGKRERNITRPKDLGFCAALGKNNEITLSLFAALLSFPDVSCLGVMIWSSGSMVFILHRHKQRVQHIHRNSLSPRFNPEVRATQRILILLSTFVTLYTLSSTCEVCLALFNRPSWLLVNISTLVAPCFPTVSPFLLSHDIKVFRLCILKWQRF</sequence>
<keyword evidence="7 13" id="KW-1133">Transmembrane helix</keyword>
<dbReference type="GO" id="GO:0016503">
    <property type="term" value="F:pheromone receptor activity"/>
    <property type="evidence" value="ECO:0007669"/>
    <property type="project" value="InterPro"/>
</dbReference>
<dbReference type="Proteomes" id="UP000694540">
    <property type="component" value="Unplaced"/>
</dbReference>
<dbReference type="InterPro" id="IPR017452">
    <property type="entry name" value="GPCR_Rhodpsn_7TM"/>
</dbReference>
<reference evidence="15" key="1">
    <citation type="submission" date="2025-08" db="UniProtKB">
        <authorList>
            <consortium name="Ensembl"/>
        </authorList>
    </citation>
    <scope>IDENTIFICATION</scope>
</reference>
<feature type="transmembrane region" description="Helical" evidence="13">
    <location>
        <begin position="131"/>
        <end position="150"/>
    </location>
</feature>
<comment type="similarity">
    <text evidence="3 13">Belongs to the G-protein coupled receptor 1 family.</text>
</comment>
<dbReference type="Pfam" id="PF03402">
    <property type="entry name" value="V1R"/>
    <property type="match status" value="1"/>
</dbReference>
<dbReference type="PANTHER" id="PTHR24062">
    <property type="entry name" value="VOMERONASAL TYPE-1 RECEPTOR"/>
    <property type="match status" value="1"/>
</dbReference>
<evidence type="ECO:0000256" key="11">
    <source>
        <dbReference type="ARBA" id="ARBA00023180"/>
    </source>
</evidence>
<dbReference type="AlphaFoldDB" id="A0A8C3VYH3"/>
<evidence type="ECO:0000256" key="9">
    <source>
        <dbReference type="ARBA" id="ARBA00023136"/>
    </source>
</evidence>
<dbReference type="CDD" id="cd13949">
    <property type="entry name" value="7tm_V1R_pheromone"/>
    <property type="match status" value="1"/>
</dbReference>
<dbReference type="FunFam" id="1.20.1070.10:FF:000033">
    <property type="entry name" value="Vomeronasal type-1 receptor"/>
    <property type="match status" value="1"/>
</dbReference>
<dbReference type="InterPro" id="IPR004072">
    <property type="entry name" value="Vmron_rcpt_1"/>
</dbReference>
<keyword evidence="5 13" id="KW-0589">Pheromone response</keyword>
<evidence type="ECO:0000313" key="15">
    <source>
        <dbReference type="Ensembl" id="ENSCWAP00000005988.1"/>
    </source>
</evidence>
<gene>
    <name evidence="15" type="primary">VN1R4</name>
</gene>
<evidence type="ECO:0000256" key="8">
    <source>
        <dbReference type="ARBA" id="ARBA00023040"/>
    </source>
</evidence>
<feature type="transmembrane region" description="Helical" evidence="13">
    <location>
        <begin position="236"/>
        <end position="260"/>
    </location>
</feature>
<feature type="domain" description="G-protein coupled receptors family 1 profile" evidence="14">
    <location>
        <begin position="22"/>
        <end position="286"/>
    </location>
</feature>
<evidence type="ECO:0000256" key="10">
    <source>
        <dbReference type="ARBA" id="ARBA00023170"/>
    </source>
</evidence>
<comment type="subcellular location">
    <subcellularLocation>
        <location evidence="2 13">Cell membrane</location>
        <topology evidence="2 13">Multi-pass membrane protein</topology>
    </subcellularLocation>
</comment>
<comment type="function">
    <text evidence="1">Putative pheromone receptor.</text>
</comment>
<keyword evidence="10 13" id="KW-0675">Receptor</keyword>
<dbReference type="GeneTree" id="ENSGT00960000186612"/>
<name>A0A8C3VYH3_9CETA</name>
<keyword evidence="4 13" id="KW-1003">Cell membrane</keyword>